<dbReference type="AlphaFoldDB" id="A0A165ZR96"/>
<name>A0A165ZR96_9AGAM</name>
<dbReference type="OrthoDB" id="3214991at2759"/>
<keyword evidence="2" id="KW-1185">Reference proteome</keyword>
<organism evidence="1 2">
    <name type="scientific">Sistotremastrum suecicum HHB10207 ss-3</name>
    <dbReference type="NCBI Taxonomy" id="1314776"/>
    <lineage>
        <taxon>Eukaryota</taxon>
        <taxon>Fungi</taxon>
        <taxon>Dikarya</taxon>
        <taxon>Basidiomycota</taxon>
        <taxon>Agaricomycotina</taxon>
        <taxon>Agaricomycetes</taxon>
        <taxon>Sistotremastrales</taxon>
        <taxon>Sistotremastraceae</taxon>
        <taxon>Sistotremastrum</taxon>
    </lineage>
</organism>
<dbReference type="Proteomes" id="UP000076798">
    <property type="component" value="Unassembled WGS sequence"/>
</dbReference>
<accession>A0A165ZR96</accession>
<proteinExistence type="predicted"/>
<protein>
    <submittedName>
        <fullName evidence="1">Uncharacterized protein</fullName>
    </submittedName>
</protein>
<sequence>MELTETTQMENNELFAPVRDFLSNLNLAGCTYPVDGTTFDVIVREFVVGTGIPCPGLMQSAPASLGEGVNLQDAHQSDFRTKILIYAACGHLNSSWYWRDNIIRTWNGTDRSLGWPGVPHADTMVMAHAGKIAFNTSSALVEIPTAHLDVLSTATYDGVAEPKNLRQALHHWLFSEIIWQLAGNQWYN</sequence>
<evidence type="ECO:0000313" key="1">
    <source>
        <dbReference type="EMBL" id="KZT34558.1"/>
    </source>
</evidence>
<reference evidence="1 2" key="1">
    <citation type="journal article" date="2016" name="Mol. Biol. Evol.">
        <title>Comparative Genomics of Early-Diverging Mushroom-Forming Fungi Provides Insights into the Origins of Lignocellulose Decay Capabilities.</title>
        <authorList>
            <person name="Nagy L.G."/>
            <person name="Riley R."/>
            <person name="Tritt A."/>
            <person name="Adam C."/>
            <person name="Daum C."/>
            <person name="Floudas D."/>
            <person name="Sun H."/>
            <person name="Yadav J.S."/>
            <person name="Pangilinan J."/>
            <person name="Larsson K.H."/>
            <person name="Matsuura K."/>
            <person name="Barry K."/>
            <person name="Labutti K."/>
            <person name="Kuo R."/>
            <person name="Ohm R.A."/>
            <person name="Bhattacharya S.S."/>
            <person name="Shirouzu T."/>
            <person name="Yoshinaga Y."/>
            <person name="Martin F.M."/>
            <person name="Grigoriev I.V."/>
            <person name="Hibbett D.S."/>
        </authorList>
    </citation>
    <scope>NUCLEOTIDE SEQUENCE [LARGE SCALE GENOMIC DNA]</scope>
    <source>
        <strain evidence="1 2">HHB10207 ss-3</strain>
    </source>
</reference>
<gene>
    <name evidence="1" type="ORF">SISSUDRAFT_1065239</name>
</gene>
<dbReference type="EMBL" id="KV428176">
    <property type="protein sequence ID" value="KZT34558.1"/>
    <property type="molecule type" value="Genomic_DNA"/>
</dbReference>
<evidence type="ECO:0000313" key="2">
    <source>
        <dbReference type="Proteomes" id="UP000076798"/>
    </source>
</evidence>